<organism evidence="3 4">
    <name type="scientific">Ramlibacter tataouinensis (strain ATCC BAA-407 / DSM 14655 / LMG 21543 / TTB310)</name>
    <dbReference type="NCBI Taxonomy" id="365046"/>
    <lineage>
        <taxon>Bacteria</taxon>
        <taxon>Pseudomonadati</taxon>
        <taxon>Pseudomonadota</taxon>
        <taxon>Betaproteobacteria</taxon>
        <taxon>Burkholderiales</taxon>
        <taxon>Comamonadaceae</taxon>
        <taxon>Ramlibacter</taxon>
    </lineage>
</organism>
<dbReference type="Gene3D" id="3.90.320.10">
    <property type="match status" value="1"/>
</dbReference>
<dbReference type="KEGG" id="rta:Rta_23410"/>
<gene>
    <name evidence="3" type="primary">addB</name>
    <name evidence="3" type="ordered locus">Rta_23410</name>
</gene>
<dbReference type="AlphaFoldDB" id="F5Y0N3"/>
<dbReference type="InterPro" id="IPR027417">
    <property type="entry name" value="P-loop_NTPase"/>
</dbReference>
<proteinExistence type="predicted"/>
<evidence type="ECO:0000313" key="3">
    <source>
        <dbReference type="EMBL" id="AEG93439.1"/>
    </source>
</evidence>
<sequence length="843" mass="91472">MDAIATTHHALRLWDGLLSQIEELMARRGAHASRTVVLVPYAQLMPLARRLWARRRPDGFSPRFDTTMNWAARLGFAPADEDLAFDMGRDLLTARAWLERAGLGARAGVLAGRLVEAAWQLGAAAAAVAPQRRAEWAGRAREAAVRGLGDASSLLALEAAVARIAVEWAAASSYASDTLWRAEAADGLDLLVLLQGLEADPLAQGLAGLLGDKAVVLPLDAPGPAGEVVLHEAADPSHEAEAAAACVVRHLQAGRVPVALAAVDRELTRRIRAMLGARRIAIRDETGWKLSTTRAAATVMAGLRACAFLASSDEVLDWLKHLPAAAPATVSALERRVRRTGLRDWGAVHAGRIEGEPAGWARLIEQANAWRERLQAPRPLRQWQRALRELLQATRQWDALEADAAGVQVLEVLGLAGSDEGRWGLAQAARRMTLADFTAWASDALEAESFVPEVPALEQVVILPFNQLLARPFAALVLPGCDELRLAPSPEPPGPWTAAQREALGLPARDALERALRAGWAQALRTPHCDVLWRRSDDSGEPVLPSPLVQQLRLAGAVPAPGDPREPRSLRPQPVSRPRPVAATLTVETLSASGYEDLRRCPYRFFALRQLGLQEAAEIDADLDKRDFGNWLHEVLGAFHLALLESAGAPQSRAALLDRVAAEVTRSQGLADGEFLPFAAAWPQVRDGYLDWLGRHEAEGGARFDSAERELQMPLGTVRLVGRIDRIDRLPDGRVLVMDYKTESRSVTAERVRGAGEDTQLAFYAALLEDDSLRAAYVNVGERGKTEILEQPAVVQARDALVEGILHDLRRIAEGAALPALGEGRACEFCAARGLCRRDFWSL</sequence>
<feature type="domain" description="PD-(D/E)XK endonuclease-like" evidence="2">
    <location>
        <begin position="589"/>
        <end position="837"/>
    </location>
</feature>
<keyword evidence="4" id="KW-1185">Reference proteome</keyword>
<accession>F5Y0N3</accession>
<protein>
    <submittedName>
        <fullName evidence="3">Candidate ATP-dependent nuclease subunit B</fullName>
    </submittedName>
</protein>
<dbReference type="Pfam" id="PF12705">
    <property type="entry name" value="PDDEXK_1"/>
    <property type="match status" value="1"/>
</dbReference>
<reference evidence="4" key="1">
    <citation type="submission" date="2006-01" db="EMBL/GenBank/DDBJ databases">
        <title>Genome of the cyst-dividing bacterium Ramlibacter tataouinensis.</title>
        <authorList>
            <person name="Barakat M."/>
            <person name="Ortet P."/>
            <person name="De Luca G."/>
            <person name="Jourlin-Castelli C."/>
            <person name="Ansaldi M."/>
            <person name="Py B."/>
            <person name="Fichant G."/>
            <person name="Coutinho P."/>
            <person name="Voulhoux R."/>
            <person name="Bastien O."/>
            <person name="Roy S."/>
            <person name="Marechal E."/>
            <person name="Henrissat B."/>
            <person name="Quentin Y."/>
            <person name="Noirot P."/>
            <person name="Filloux A."/>
            <person name="Mejean V."/>
            <person name="DuBow M."/>
            <person name="Barras F."/>
            <person name="Heulin T."/>
        </authorList>
    </citation>
    <scope>NUCLEOTIDE SEQUENCE [LARGE SCALE GENOMIC DNA]</scope>
    <source>
        <strain evidence="4">ATCC BAA-407 / DSM 14655 / LMG 21543 / TTB310</strain>
    </source>
</reference>
<reference evidence="3 4" key="2">
    <citation type="journal article" date="2011" name="PLoS ONE">
        <title>The Cyst-Dividing Bacterium Ramlibacter tataouinensis TTB310 Genome Reveals a Well-Stocked Toolbox for Adaptation to a Desert Environment.</title>
        <authorList>
            <person name="De Luca G."/>
            <person name="Barakat M."/>
            <person name="Ortet P."/>
            <person name="Fochesato S."/>
            <person name="Jourlin-Castelli C."/>
            <person name="Ansaldi M."/>
            <person name="Py B."/>
            <person name="Fichant G."/>
            <person name="Coutinho P.M."/>
            <person name="Voulhoux R."/>
            <person name="Bastien O."/>
            <person name="Marechal E."/>
            <person name="Henrissat B."/>
            <person name="Quentin Y."/>
            <person name="Noirot P."/>
            <person name="Filloux A."/>
            <person name="Mejean V."/>
            <person name="Dubow M.S."/>
            <person name="Barras F."/>
            <person name="Barbe V."/>
            <person name="Weissenbach J."/>
            <person name="Mihalcescu I."/>
            <person name="Vermeglio A."/>
            <person name="Achouak W."/>
            <person name="Heulin T."/>
        </authorList>
    </citation>
    <scope>NUCLEOTIDE SEQUENCE [LARGE SCALE GENOMIC DNA]</scope>
    <source>
        <strain evidence="4">ATCC BAA-407 / DSM 14655 / LMG 21543 / TTB310</strain>
    </source>
</reference>
<dbReference type="HOGENOM" id="CLU_318035_0_0_4"/>
<dbReference type="STRING" id="365046.Rta_23410"/>
<feature type="region of interest" description="Disordered" evidence="1">
    <location>
        <begin position="557"/>
        <end position="580"/>
    </location>
</feature>
<evidence type="ECO:0000259" key="2">
    <source>
        <dbReference type="Pfam" id="PF12705"/>
    </source>
</evidence>
<dbReference type="SUPFAM" id="SSF52540">
    <property type="entry name" value="P-loop containing nucleoside triphosphate hydrolases"/>
    <property type="match status" value="1"/>
</dbReference>
<dbReference type="OrthoDB" id="9761147at2"/>
<dbReference type="InterPro" id="IPR011604">
    <property type="entry name" value="PDDEXK-like_dom_sf"/>
</dbReference>
<dbReference type="PATRIC" id="fig|365046.3.peg.2397"/>
<dbReference type="EMBL" id="CP000245">
    <property type="protein sequence ID" value="AEG93439.1"/>
    <property type="molecule type" value="Genomic_DNA"/>
</dbReference>
<dbReference type="eggNOG" id="COG2887">
    <property type="taxonomic scope" value="Bacteria"/>
</dbReference>
<evidence type="ECO:0000313" key="4">
    <source>
        <dbReference type="Proteomes" id="UP000008385"/>
    </source>
</evidence>
<name>F5Y0N3_RAMTT</name>
<dbReference type="InterPro" id="IPR038726">
    <property type="entry name" value="PDDEXK_AddAB-type"/>
</dbReference>
<evidence type="ECO:0000256" key="1">
    <source>
        <dbReference type="SAM" id="MobiDB-lite"/>
    </source>
</evidence>
<dbReference type="Proteomes" id="UP000008385">
    <property type="component" value="Chromosome"/>
</dbReference>